<feature type="binding site" evidence="7">
    <location>
        <position position="56"/>
    </location>
    <ligand>
        <name>NADPH</name>
        <dbReference type="ChEBI" id="CHEBI:57783"/>
    </ligand>
</feature>
<sequence length="348" mass="37625">MSKYQKIQIKQAVGVVGAGSFGLTIAGLLAENVEDILIYTRREENKAKMQARKGEYAQLSPKIRVTTSLEEVAKDCQLIFPVVPSKGFRNMMQQLGPLLNPQHFLIHATKGLDSSLAPKEGKIKPEHIKTMSQLIELESLACRVGCLSGPNLASEIQEHQPAATLIASKYTEVIKMGQAALRSPRFQVYGTHDILGAELAGALKNVVALAAGLLGGKGLGMNIWALLVTRGLSEMIHIGKAMGADVKAFLGVAGIGDLIATASSTKSRNYKAGVALAQGTPMREIVGADGDMVEGFRTLEIINQLCQALEINSPIFEIVHRVVFKGMELERAIHFLMTYPYAVDVDFL</sequence>
<keyword evidence="5 7" id="KW-0594">Phospholipid biosynthesis</keyword>
<feature type="domain" description="Glycerol-3-phosphate dehydrogenase NAD-dependent N-terminal" evidence="14">
    <location>
        <begin position="13"/>
        <end position="171"/>
    </location>
</feature>
<dbReference type="UniPathway" id="UPA00940"/>
<protein>
    <recommendedName>
        <fullName evidence="7">Glycerol-3-phosphate dehydrogenase [NAD(P)+]</fullName>
        <ecNumber evidence="7">1.1.1.94</ecNumber>
    </recommendedName>
    <alternativeName>
        <fullName evidence="7">NAD(P)(+)-dependent glycerol-3-phosphate dehydrogenase</fullName>
    </alternativeName>
    <alternativeName>
        <fullName evidence="7">NAD(P)H-dependent dihydroxyacetone-phosphate reductase</fullName>
    </alternativeName>
</protein>
<reference evidence="16 17" key="1">
    <citation type="journal article" date="2012" name="Stand. Genomic Sci.">
        <title>Complete genome sequencing and analysis of Saprospira grandis str. Lewin, a predatory marine bacterium.</title>
        <authorList>
            <person name="Saw J.H."/>
            <person name="Yuryev A."/>
            <person name="Kanbe M."/>
            <person name="Hou S."/>
            <person name="Young A.G."/>
            <person name="Aizawa S."/>
            <person name="Alam M."/>
        </authorList>
    </citation>
    <scope>NUCLEOTIDE SEQUENCE [LARGE SCALE GENOMIC DNA]</scope>
    <source>
        <strain evidence="16 17">Lewin</strain>
    </source>
</reference>
<feature type="binding site" evidence="7">
    <location>
        <position position="267"/>
    </location>
    <ligand>
        <name>sn-glycerol 3-phosphate</name>
        <dbReference type="ChEBI" id="CHEBI:57597"/>
    </ligand>
</feature>
<keyword evidence="13" id="KW-0812">Transmembrane</keyword>
<dbReference type="GO" id="GO:0141152">
    <property type="term" value="F:glycerol-3-phosphate dehydrogenase (NAD+) activity"/>
    <property type="evidence" value="ECO:0007669"/>
    <property type="project" value="RHEA"/>
</dbReference>
<comment type="function">
    <text evidence="7">Catalyzes the reduction of the glycolytic intermediate dihydroxyacetone phosphate (DHAP) to sn-glycerol 3-phosphate (G3P), the key precursor for phospholipid synthesis.</text>
</comment>
<keyword evidence="7" id="KW-0963">Cytoplasm</keyword>
<feature type="domain" description="Glycerol-3-phosphate dehydrogenase NAD-dependent C-terminal" evidence="15">
    <location>
        <begin position="193"/>
        <end position="333"/>
    </location>
</feature>
<feature type="transmembrane region" description="Helical" evidence="13">
    <location>
        <begin position="12"/>
        <end position="30"/>
    </location>
</feature>
<feature type="binding site" evidence="10">
    <location>
        <position position="153"/>
    </location>
    <ligand>
        <name>NAD(+)</name>
        <dbReference type="ChEBI" id="CHEBI:57540"/>
    </ligand>
</feature>
<comment type="caution">
    <text evidence="7">Lacks conserved residue(s) required for the propagation of feature annotation.</text>
</comment>
<evidence type="ECO:0000256" key="2">
    <source>
        <dbReference type="ARBA" id="ARBA00022516"/>
    </source>
</evidence>
<evidence type="ECO:0000256" key="6">
    <source>
        <dbReference type="ARBA" id="ARBA00023264"/>
    </source>
</evidence>
<dbReference type="Gene3D" id="3.40.50.720">
    <property type="entry name" value="NAD(P)-binding Rossmann-like Domain"/>
    <property type="match status" value="1"/>
</dbReference>
<keyword evidence="7" id="KW-0521">NADP</keyword>
<feature type="binding site" evidence="7">
    <location>
        <position position="269"/>
    </location>
    <ligand>
        <name>sn-glycerol 3-phosphate</name>
        <dbReference type="ChEBI" id="CHEBI:57597"/>
    </ligand>
</feature>
<dbReference type="SUPFAM" id="SSF51735">
    <property type="entry name" value="NAD(P)-binding Rossmann-fold domains"/>
    <property type="match status" value="1"/>
</dbReference>
<comment type="similarity">
    <text evidence="1 7 11">Belongs to the NAD-dependent glycerol-3-phosphate dehydrogenase family.</text>
</comment>
<feature type="binding site" evidence="10">
    <location>
        <begin position="17"/>
        <end position="22"/>
    </location>
    <ligand>
        <name>NAD(+)</name>
        <dbReference type="ChEBI" id="CHEBI:57540"/>
    </ligand>
</feature>
<dbReference type="Pfam" id="PF01210">
    <property type="entry name" value="NAD_Gly3P_dh_N"/>
    <property type="match status" value="1"/>
</dbReference>
<dbReference type="GO" id="GO:0046167">
    <property type="term" value="P:glycerol-3-phosphate biosynthetic process"/>
    <property type="evidence" value="ECO:0007669"/>
    <property type="project" value="UniProtKB-UniRule"/>
</dbReference>
<feature type="binding site" evidence="7">
    <location>
        <position position="42"/>
    </location>
    <ligand>
        <name>NADPH</name>
        <dbReference type="ChEBI" id="CHEBI:57783"/>
    </ligand>
</feature>
<feature type="binding site" evidence="7">
    <location>
        <position position="20"/>
    </location>
    <ligand>
        <name>NADPH</name>
        <dbReference type="ChEBI" id="CHEBI:57783"/>
    </ligand>
</feature>
<feature type="binding site" evidence="10">
    <location>
        <position position="268"/>
    </location>
    <ligand>
        <name>NAD(+)</name>
        <dbReference type="ChEBI" id="CHEBI:57540"/>
    </ligand>
</feature>
<dbReference type="PROSITE" id="PS00957">
    <property type="entry name" value="NAD_G3PDH"/>
    <property type="match status" value="1"/>
</dbReference>
<dbReference type="InterPro" id="IPR006168">
    <property type="entry name" value="G3P_DH_NAD-dep"/>
</dbReference>
<evidence type="ECO:0000256" key="3">
    <source>
        <dbReference type="ARBA" id="ARBA00023002"/>
    </source>
</evidence>
<dbReference type="EMBL" id="CP002831">
    <property type="protein sequence ID" value="AFC26319.1"/>
    <property type="molecule type" value="Genomic_DNA"/>
</dbReference>
<dbReference type="eggNOG" id="COG0240">
    <property type="taxonomic scope" value="Bacteria"/>
</dbReference>
<keyword evidence="4 7" id="KW-0443">Lipid metabolism</keyword>
<keyword evidence="13" id="KW-1133">Transmembrane helix</keyword>
<dbReference type="HAMAP" id="MF_00394">
    <property type="entry name" value="NAD_Glyc3P_dehydrog"/>
    <property type="match status" value="1"/>
</dbReference>
<comment type="pathway">
    <text evidence="7">Membrane lipid metabolism; glycerophospholipid metabolism.</text>
</comment>
<dbReference type="STRING" id="984262.SGRA_3595"/>
<evidence type="ECO:0000256" key="9">
    <source>
        <dbReference type="PIRSR" id="PIRSR000114-2"/>
    </source>
</evidence>
<dbReference type="GO" id="GO:0046168">
    <property type="term" value="P:glycerol-3-phosphate catabolic process"/>
    <property type="evidence" value="ECO:0007669"/>
    <property type="project" value="InterPro"/>
</dbReference>
<dbReference type="InterPro" id="IPR006109">
    <property type="entry name" value="G3P_DH_NAD-dep_C"/>
</dbReference>
<comment type="subcellular location">
    <subcellularLocation>
        <location evidence="7">Cytoplasm</location>
    </subcellularLocation>
</comment>
<dbReference type="InterPro" id="IPR036291">
    <property type="entry name" value="NAD(P)-bd_dom_sf"/>
</dbReference>
<comment type="catalytic activity">
    <reaction evidence="7">
        <text>sn-glycerol 3-phosphate + NAD(+) = dihydroxyacetone phosphate + NADH + H(+)</text>
        <dbReference type="Rhea" id="RHEA:11092"/>
        <dbReference type="ChEBI" id="CHEBI:15378"/>
        <dbReference type="ChEBI" id="CHEBI:57540"/>
        <dbReference type="ChEBI" id="CHEBI:57597"/>
        <dbReference type="ChEBI" id="CHEBI:57642"/>
        <dbReference type="ChEBI" id="CHEBI:57945"/>
        <dbReference type="EC" id="1.1.1.94"/>
    </reaction>
</comment>
<comment type="catalytic activity">
    <reaction evidence="7 12">
        <text>sn-glycerol 3-phosphate + NADP(+) = dihydroxyacetone phosphate + NADPH + H(+)</text>
        <dbReference type="Rhea" id="RHEA:11096"/>
        <dbReference type="ChEBI" id="CHEBI:15378"/>
        <dbReference type="ChEBI" id="CHEBI:57597"/>
        <dbReference type="ChEBI" id="CHEBI:57642"/>
        <dbReference type="ChEBI" id="CHEBI:57783"/>
        <dbReference type="ChEBI" id="CHEBI:58349"/>
        <dbReference type="EC" id="1.1.1.94"/>
    </reaction>
</comment>
<evidence type="ECO:0000259" key="14">
    <source>
        <dbReference type="Pfam" id="PF01210"/>
    </source>
</evidence>
<evidence type="ECO:0000256" key="12">
    <source>
        <dbReference type="RuleBase" id="RU000439"/>
    </source>
</evidence>
<evidence type="ECO:0000259" key="15">
    <source>
        <dbReference type="Pfam" id="PF07479"/>
    </source>
</evidence>
<keyword evidence="7 10" id="KW-0520">NAD</keyword>
<feature type="binding site" evidence="7">
    <location>
        <position position="257"/>
    </location>
    <ligand>
        <name>sn-glycerol 3-phosphate</name>
        <dbReference type="ChEBI" id="CHEBI:57597"/>
    </ligand>
</feature>
<feature type="binding site" evidence="7">
    <location>
        <position position="110"/>
    </location>
    <ligand>
        <name>NADPH</name>
        <dbReference type="ChEBI" id="CHEBI:57783"/>
    </ligand>
</feature>
<dbReference type="GO" id="GO:0005829">
    <property type="term" value="C:cytosol"/>
    <property type="evidence" value="ECO:0007669"/>
    <property type="project" value="TreeGrafter"/>
</dbReference>
<feature type="binding site" evidence="7">
    <location>
        <position position="149"/>
    </location>
    <ligand>
        <name>sn-glycerol 3-phosphate</name>
        <dbReference type="ChEBI" id="CHEBI:57597"/>
    </ligand>
</feature>
<dbReference type="NCBIfam" id="NF000942">
    <property type="entry name" value="PRK00094.1-4"/>
    <property type="match status" value="1"/>
</dbReference>
<dbReference type="InterPro" id="IPR008927">
    <property type="entry name" value="6-PGluconate_DH-like_C_sf"/>
</dbReference>
<organism evidence="16 17">
    <name type="scientific">Saprospira grandis (strain Lewin)</name>
    <dbReference type="NCBI Taxonomy" id="984262"/>
    <lineage>
        <taxon>Bacteria</taxon>
        <taxon>Pseudomonadati</taxon>
        <taxon>Bacteroidota</taxon>
        <taxon>Saprospiria</taxon>
        <taxon>Saprospirales</taxon>
        <taxon>Saprospiraceae</taxon>
        <taxon>Saprospira</taxon>
    </lineage>
</organism>
<feature type="binding site" evidence="7">
    <location>
        <position position="41"/>
    </location>
    <ligand>
        <name>NADPH</name>
        <dbReference type="ChEBI" id="CHEBI:57783"/>
    </ligand>
</feature>
<dbReference type="GO" id="GO:0141153">
    <property type="term" value="F:glycerol-3-phosphate dehydrogenase (NADP+) activity"/>
    <property type="evidence" value="ECO:0007669"/>
    <property type="project" value="RHEA"/>
</dbReference>
<dbReference type="RefSeq" id="WP_015693910.1">
    <property type="nucleotide sequence ID" value="NC_016940.1"/>
</dbReference>
<feature type="binding site" evidence="7">
    <location>
        <position position="110"/>
    </location>
    <ligand>
        <name>sn-glycerol 3-phosphate</name>
        <dbReference type="ChEBI" id="CHEBI:57597"/>
    </ligand>
</feature>
<gene>
    <name evidence="7 16" type="primary">gpsA</name>
    <name evidence="16" type="ordered locus">SGRA_3595</name>
</gene>
<feature type="binding site" evidence="7">
    <location>
        <position position="268"/>
    </location>
    <ligand>
        <name>sn-glycerol 3-phosphate</name>
        <dbReference type="ChEBI" id="CHEBI:57597"/>
    </ligand>
</feature>
<evidence type="ECO:0000256" key="8">
    <source>
        <dbReference type="PIRSR" id="PIRSR000114-1"/>
    </source>
</evidence>
<dbReference type="EC" id="1.1.1.94" evidence="7"/>
<feature type="binding site" evidence="7">
    <location>
        <position position="21"/>
    </location>
    <ligand>
        <name>NADPH</name>
        <dbReference type="ChEBI" id="CHEBI:57783"/>
    </ligand>
</feature>
<evidence type="ECO:0000256" key="10">
    <source>
        <dbReference type="PIRSR" id="PIRSR000114-3"/>
    </source>
</evidence>
<keyword evidence="17" id="KW-1185">Reference proteome</keyword>
<evidence type="ECO:0000256" key="1">
    <source>
        <dbReference type="ARBA" id="ARBA00011009"/>
    </source>
</evidence>
<evidence type="ECO:0000256" key="5">
    <source>
        <dbReference type="ARBA" id="ARBA00023209"/>
    </source>
</evidence>
<keyword evidence="2 7" id="KW-0444">Lipid biosynthesis</keyword>
<proteinExistence type="inferred from homology"/>
<evidence type="ECO:0000313" key="16">
    <source>
        <dbReference type="EMBL" id="AFC26319.1"/>
    </source>
</evidence>
<feature type="binding site" evidence="7">
    <location>
        <position position="153"/>
    </location>
    <ligand>
        <name>NADPH</name>
        <dbReference type="ChEBI" id="CHEBI:57783"/>
    </ligand>
</feature>
<dbReference type="HOGENOM" id="CLU_033449_0_1_10"/>
<dbReference type="GO" id="GO:0005975">
    <property type="term" value="P:carbohydrate metabolic process"/>
    <property type="evidence" value="ECO:0007669"/>
    <property type="project" value="InterPro"/>
</dbReference>
<keyword evidence="13" id="KW-0472">Membrane</keyword>
<dbReference type="NCBIfam" id="NF000940">
    <property type="entry name" value="PRK00094.1-2"/>
    <property type="match status" value="1"/>
</dbReference>
<dbReference type="OrthoDB" id="9812273at2"/>
<keyword evidence="3 7" id="KW-0560">Oxidoreductase</keyword>
<dbReference type="PANTHER" id="PTHR11728:SF1">
    <property type="entry name" value="GLYCEROL-3-PHOSPHATE DEHYDROGENASE [NAD(+)] 2, CHLOROPLASTIC"/>
    <property type="match status" value="1"/>
</dbReference>
<feature type="binding site" evidence="7">
    <location>
        <position position="204"/>
    </location>
    <ligand>
        <name>sn-glycerol 3-phosphate</name>
        <dbReference type="ChEBI" id="CHEBI:57597"/>
    </ligand>
</feature>
<evidence type="ECO:0000256" key="4">
    <source>
        <dbReference type="ARBA" id="ARBA00023098"/>
    </source>
</evidence>
<accession>H6L5R9</accession>
<dbReference type="InterPro" id="IPR011128">
    <property type="entry name" value="G3P_DH_NAD-dep_N"/>
</dbReference>
<evidence type="ECO:0000256" key="7">
    <source>
        <dbReference type="HAMAP-Rule" id="MF_00394"/>
    </source>
</evidence>
<feature type="binding site" evidence="7">
    <location>
        <position position="294"/>
    </location>
    <ligand>
        <name>NADPH</name>
        <dbReference type="ChEBI" id="CHEBI:57783"/>
    </ligand>
</feature>
<dbReference type="GO" id="GO:0051287">
    <property type="term" value="F:NAD binding"/>
    <property type="evidence" value="ECO:0007669"/>
    <property type="project" value="InterPro"/>
</dbReference>
<evidence type="ECO:0000256" key="13">
    <source>
        <dbReference type="SAM" id="Phobius"/>
    </source>
</evidence>
<feature type="active site" description="Proton acceptor" evidence="7 8">
    <location>
        <position position="204"/>
    </location>
</feature>
<feature type="binding site" evidence="9">
    <location>
        <position position="110"/>
    </location>
    <ligand>
        <name>substrate</name>
    </ligand>
</feature>
<dbReference type="PIRSF" id="PIRSF000114">
    <property type="entry name" value="Glycerol-3-P_dh"/>
    <property type="match status" value="1"/>
</dbReference>
<dbReference type="Proteomes" id="UP000007519">
    <property type="component" value="Chromosome"/>
</dbReference>
<keyword evidence="6 7" id="KW-1208">Phospholipid metabolism</keyword>
<feature type="binding site" evidence="9">
    <location>
        <begin position="268"/>
        <end position="269"/>
    </location>
    <ligand>
        <name>substrate</name>
    </ligand>
</feature>
<dbReference type="Gene3D" id="1.10.1040.10">
    <property type="entry name" value="N-(1-d-carboxylethyl)-l-norvaline Dehydrogenase, domain 2"/>
    <property type="match status" value="1"/>
</dbReference>
<dbReference type="AlphaFoldDB" id="H6L5R9"/>
<dbReference type="PANTHER" id="PTHR11728">
    <property type="entry name" value="GLYCEROL-3-PHOSPHATE DEHYDROGENASE"/>
    <property type="match status" value="1"/>
</dbReference>
<dbReference type="PRINTS" id="PR00077">
    <property type="entry name" value="GPDHDRGNASE"/>
</dbReference>
<evidence type="ECO:0000256" key="11">
    <source>
        <dbReference type="RuleBase" id="RU000437"/>
    </source>
</evidence>
<keyword evidence="7" id="KW-0547">Nucleotide-binding</keyword>
<feature type="binding site" evidence="7">
    <location>
        <position position="268"/>
    </location>
    <ligand>
        <name>NADPH</name>
        <dbReference type="ChEBI" id="CHEBI:57783"/>
    </ligand>
</feature>
<dbReference type="KEGG" id="sgn:SGRA_3595"/>
<name>H6L5R9_SAPGL</name>
<dbReference type="SUPFAM" id="SSF48179">
    <property type="entry name" value="6-phosphogluconate dehydrogenase C-terminal domain-like"/>
    <property type="match status" value="1"/>
</dbReference>
<dbReference type="InterPro" id="IPR013328">
    <property type="entry name" value="6PGD_dom2"/>
</dbReference>
<dbReference type="GO" id="GO:0046474">
    <property type="term" value="P:glycerophospholipid biosynthetic process"/>
    <property type="evidence" value="ECO:0007669"/>
    <property type="project" value="TreeGrafter"/>
</dbReference>
<evidence type="ECO:0000313" key="17">
    <source>
        <dbReference type="Proteomes" id="UP000007519"/>
    </source>
</evidence>
<dbReference type="Pfam" id="PF07479">
    <property type="entry name" value="NAD_Gly3P_dh_C"/>
    <property type="match status" value="1"/>
</dbReference>